<proteinExistence type="inferred from homology"/>
<comment type="function">
    <text evidence="1">Removes C-terminal D-alanyl residues from sugar-peptide cell wall precursors.</text>
</comment>
<evidence type="ECO:0000256" key="11">
    <source>
        <dbReference type="ARBA" id="ARBA00023316"/>
    </source>
</evidence>
<dbReference type="AlphaFoldDB" id="A0A556PGH6"/>
<evidence type="ECO:0000256" key="10">
    <source>
        <dbReference type="ARBA" id="ARBA00022984"/>
    </source>
</evidence>
<dbReference type="Pfam" id="PF07943">
    <property type="entry name" value="PBP5_C"/>
    <property type="match status" value="1"/>
</dbReference>
<comment type="caution">
    <text evidence="18">The sequence shown here is derived from an EMBL/GenBank/DDBJ whole genome shotgun (WGS) entry which is preliminary data.</text>
</comment>
<feature type="binding site" evidence="14">
    <location>
        <position position="255"/>
    </location>
    <ligand>
        <name>substrate</name>
    </ligand>
</feature>
<dbReference type="PRINTS" id="PR00725">
    <property type="entry name" value="DADACBPTASE1"/>
</dbReference>
<dbReference type="GO" id="GO:0006508">
    <property type="term" value="P:proteolysis"/>
    <property type="evidence" value="ECO:0007669"/>
    <property type="project" value="UniProtKB-KW"/>
</dbReference>
<keyword evidence="11" id="KW-0961">Cell wall biogenesis/degradation</keyword>
<dbReference type="SMART" id="SM00936">
    <property type="entry name" value="PBP5_C"/>
    <property type="match status" value="1"/>
</dbReference>
<evidence type="ECO:0000256" key="16">
    <source>
        <dbReference type="SAM" id="MobiDB-lite"/>
    </source>
</evidence>
<keyword evidence="10" id="KW-0573">Peptidoglycan synthesis</keyword>
<evidence type="ECO:0000256" key="3">
    <source>
        <dbReference type="ARBA" id="ARBA00007164"/>
    </source>
</evidence>
<dbReference type="GO" id="GO:0071555">
    <property type="term" value="P:cell wall organization"/>
    <property type="evidence" value="ECO:0007669"/>
    <property type="project" value="UniProtKB-KW"/>
</dbReference>
<evidence type="ECO:0000256" key="6">
    <source>
        <dbReference type="ARBA" id="ARBA00022670"/>
    </source>
</evidence>
<feature type="compositionally biased region" description="Basic and acidic residues" evidence="16">
    <location>
        <begin position="173"/>
        <end position="183"/>
    </location>
</feature>
<keyword evidence="7" id="KW-0732">Signal</keyword>
<dbReference type="Gene3D" id="2.60.410.10">
    <property type="entry name" value="D-Ala-D-Ala carboxypeptidase, C-terminal domain"/>
    <property type="match status" value="1"/>
</dbReference>
<protein>
    <recommendedName>
        <fullName evidence="4">serine-type D-Ala-D-Ala carboxypeptidase</fullName>
        <ecNumber evidence="4">3.4.16.4</ecNumber>
    </recommendedName>
</protein>
<sequence length="442" mass="49142">MIKTYKSLTAIVMATVLLMASFVMSPLKIHAQLDNLSAESAILVDAETGDILYAKNADEALPPASMTKIMTEYLVLEAIEKGDISWDTRTEISELAYSISANNSFSGVGLRLDHEYTVKQLYEAMAINSDNATSIALAELIAGSEGEFVKMMNQKADEMGLPDAKFVNSTGLDNKDLNGKHPEGTGADDTNLMSARSTALLAYHLVNDFEEALDISSIPRKEFEDQEMVNWNWMLPGMDSQNFEQFTYEGMDGLKTGFTDLAGYSFAGTAKQDNNRLISVVMRTDSIEERFNQTAKLLDYGFNDFSKETLFEAGHQIEGESTIPVYRGKQDSVQVESAEAIEKMVRNGDQENYSVSYEFDEEMLKDGKLIAPVEKGTEVGRMVLTYSGDHDYGNIDTEKEESFSVPVVTSEDAEQSNWFIRLFQTIGDFFVSLFNSIKGLFS</sequence>
<dbReference type="PANTHER" id="PTHR21581:SF11">
    <property type="entry name" value="D-ALANYL-D-ALANINE CARBOXYPEPTIDASE DACA"/>
    <property type="match status" value="1"/>
</dbReference>
<evidence type="ECO:0000313" key="18">
    <source>
        <dbReference type="EMBL" id="TSJ63435.1"/>
    </source>
</evidence>
<feature type="domain" description="Peptidase S11 D-Ala-D-Ala carboxypeptidase A C-terminal" evidence="17">
    <location>
        <begin position="305"/>
        <end position="415"/>
    </location>
</feature>
<evidence type="ECO:0000256" key="9">
    <source>
        <dbReference type="ARBA" id="ARBA00022960"/>
    </source>
</evidence>
<dbReference type="InterPro" id="IPR018044">
    <property type="entry name" value="Peptidase_S11"/>
</dbReference>
<accession>A0A556PGH6</accession>
<evidence type="ECO:0000313" key="19">
    <source>
        <dbReference type="Proteomes" id="UP000316425"/>
    </source>
</evidence>
<dbReference type="SUPFAM" id="SSF56601">
    <property type="entry name" value="beta-lactamase/transpeptidase-like"/>
    <property type="match status" value="1"/>
</dbReference>
<dbReference type="Pfam" id="PF00768">
    <property type="entry name" value="Peptidase_S11"/>
    <property type="match status" value="1"/>
</dbReference>
<dbReference type="OrthoDB" id="9791132at2"/>
<keyword evidence="19" id="KW-1185">Reference proteome</keyword>
<keyword evidence="8" id="KW-0378">Hydrolase</keyword>
<evidence type="ECO:0000256" key="5">
    <source>
        <dbReference type="ARBA" id="ARBA00022645"/>
    </source>
</evidence>
<feature type="active site" description="Acyl-ester intermediate" evidence="13">
    <location>
        <position position="65"/>
    </location>
</feature>
<feature type="active site" description="Proton acceptor" evidence="13">
    <location>
        <position position="68"/>
    </location>
</feature>
<comment type="similarity">
    <text evidence="3 15">Belongs to the peptidase S11 family.</text>
</comment>
<gene>
    <name evidence="18" type="ORF">FPQ13_09545</name>
</gene>
<evidence type="ECO:0000256" key="12">
    <source>
        <dbReference type="ARBA" id="ARBA00034000"/>
    </source>
</evidence>
<dbReference type="InterPro" id="IPR012338">
    <property type="entry name" value="Beta-lactam/transpept-like"/>
</dbReference>
<dbReference type="GO" id="GO:0009002">
    <property type="term" value="F:serine-type D-Ala-D-Ala carboxypeptidase activity"/>
    <property type="evidence" value="ECO:0007669"/>
    <property type="project" value="UniProtKB-EC"/>
</dbReference>
<dbReference type="InterPro" id="IPR015956">
    <property type="entry name" value="Peniciliin-bd_prot_C_sf"/>
</dbReference>
<organism evidence="18 19">
    <name type="scientific">Allobacillus salarius</name>
    <dbReference type="NCBI Taxonomy" id="1955272"/>
    <lineage>
        <taxon>Bacteria</taxon>
        <taxon>Bacillati</taxon>
        <taxon>Bacillota</taxon>
        <taxon>Bacilli</taxon>
        <taxon>Bacillales</taxon>
        <taxon>Bacillaceae</taxon>
        <taxon>Allobacillus</taxon>
    </lineage>
</organism>
<dbReference type="Proteomes" id="UP000316425">
    <property type="component" value="Unassembled WGS sequence"/>
</dbReference>
<keyword evidence="9" id="KW-0133">Cell shape</keyword>
<name>A0A556PGH6_9BACI</name>
<evidence type="ECO:0000256" key="15">
    <source>
        <dbReference type="RuleBase" id="RU004016"/>
    </source>
</evidence>
<dbReference type="RefSeq" id="WP_144089115.1">
    <property type="nucleotide sequence ID" value="NZ_VMHE01000017.1"/>
</dbReference>
<dbReference type="EMBL" id="VMHE01000017">
    <property type="protein sequence ID" value="TSJ63435.1"/>
    <property type="molecule type" value="Genomic_DNA"/>
</dbReference>
<dbReference type="UniPathway" id="UPA00219"/>
<keyword evidence="6" id="KW-0645">Protease</keyword>
<dbReference type="InterPro" id="IPR001967">
    <property type="entry name" value="Peptidase_S11_N"/>
</dbReference>
<evidence type="ECO:0000256" key="13">
    <source>
        <dbReference type="PIRSR" id="PIRSR618044-1"/>
    </source>
</evidence>
<feature type="active site" evidence="13">
    <location>
        <position position="129"/>
    </location>
</feature>
<feature type="region of interest" description="Disordered" evidence="16">
    <location>
        <begin position="172"/>
        <end position="191"/>
    </location>
</feature>
<comment type="pathway">
    <text evidence="2">Cell wall biogenesis; peptidoglycan biosynthesis.</text>
</comment>
<dbReference type="InterPro" id="IPR012907">
    <property type="entry name" value="Peptidase_S11_C"/>
</dbReference>
<evidence type="ECO:0000256" key="2">
    <source>
        <dbReference type="ARBA" id="ARBA00004752"/>
    </source>
</evidence>
<dbReference type="Gene3D" id="3.40.710.10">
    <property type="entry name" value="DD-peptidase/beta-lactamase superfamily"/>
    <property type="match status" value="1"/>
</dbReference>
<evidence type="ECO:0000256" key="1">
    <source>
        <dbReference type="ARBA" id="ARBA00003217"/>
    </source>
</evidence>
<keyword evidence="5 18" id="KW-0121">Carboxypeptidase</keyword>
<comment type="catalytic activity">
    <reaction evidence="12">
        <text>Preferential cleavage: (Ac)2-L-Lys-D-Ala-|-D-Ala. Also transpeptidation of peptidyl-alanyl moieties that are N-acyl substituents of D-alanine.</text>
        <dbReference type="EC" id="3.4.16.4"/>
    </reaction>
</comment>
<evidence type="ECO:0000256" key="8">
    <source>
        <dbReference type="ARBA" id="ARBA00022801"/>
    </source>
</evidence>
<evidence type="ECO:0000259" key="17">
    <source>
        <dbReference type="SMART" id="SM00936"/>
    </source>
</evidence>
<evidence type="ECO:0000256" key="4">
    <source>
        <dbReference type="ARBA" id="ARBA00012448"/>
    </source>
</evidence>
<dbReference type="GO" id="GO:0008360">
    <property type="term" value="P:regulation of cell shape"/>
    <property type="evidence" value="ECO:0007669"/>
    <property type="project" value="UniProtKB-KW"/>
</dbReference>
<dbReference type="InterPro" id="IPR037167">
    <property type="entry name" value="Peptidase_S11_C_sf"/>
</dbReference>
<dbReference type="PANTHER" id="PTHR21581">
    <property type="entry name" value="D-ALANYL-D-ALANINE CARBOXYPEPTIDASE"/>
    <property type="match status" value="1"/>
</dbReference>
<dbReference type="SUPFAM" id="SSF69189">
    <property type="entry name" value="Penicillin-binding protein associated domain"/>
    <property type="match status" value="1"/>
</dbReference>
<reference evidence="18 19" key="1">
    <citation type="submission" date="2019-07" db="EMBL/GenBank/DDBJ databases">
        <title>Allobacillus sp. nov. SKP isolated from shrimp paste of Euphausiacea.</title>
        <authorList>
            <person name="Kanchanasin P."/>
            <person name="Tanasupawat S."/>
            <person name="Shi W."/>
            <person name="Wu L."/>
            <person name="Ma J."/>
        </authorList>
    </citation>
    <scope>NUCLEOTIDE SEQUENCE [LARGE SCALE GENOMIC DNA]</scope>
    <source>
        <strain evidence="18 19">SKP4-8</strain>
    </source>
</reference>
<dbReference type="GO" id="GO:0009252">
    <property type="term" value="P:peptidoglycan biosynthetic process"/>
    <property type="evidence" value="ECO:0007669"/>
    <property type="project" value="UniProtKB-UniPathway"/>
</dbReference>
<evidence type="ECO:0000256" key="14">
    <source>
        <dbReference type="PIRSR" id="PIRSR618044-2"/>
    </source>
</evidence>
<dbReference type="EC" id="3.4.16.4" evidence="4"/>
<evidence type="ECO:0000256" key="7">
    <source>
        <dbReference type="ARBA" id="ARBA00022729"/>
    </source>
</evidence>